<feature type="domain" description="Calcineurin-like phosphoesterase" evidence="1">
    <location>
        <begin position="13"/>
        <end position="135"/>
    </location>
</feature>
<evidence type="ECO:0000313" key="2">
    <source>
        <dbReference type="RefSeq" id="XP_016474039.1"/>
    </source>
</evidence>
<reference evidence="2" key="1">
    <citation type="submission" date="2025-08" db="UniProtKB">
        <authorList>
            <consortium name="RefSeq"/>
        </authorList>
    </citation>
    <scope>IDENTIFICATION</scope>
</reference>
<evidence type="ECO:0000259" key="1">
    <source>
        <dbReference type="Pfam" id="PF00149"/>
    </source>
</evidence>
<accession>A0A1S4ABP8</accession>
<dbReference type="SMR" id="A0A1S4ABP8"/>
<dbReference type="OMA" id="LWINLER"/>
<dbReference type="InterPro" id="IPR006186">
    <property type="entry name" value="Ser/Thr-sp_prot-phosphatase"/>
</dbReference>
<organism evidence="2">
    <name type="scientific">Nicotiana tabacum</name>
    <name type="common">Common tobacco</name>
    <dbReference type="NCBI Taxonomy" id="4097"/>
    <lineage>
        <taxon>Eukaryota</taxon>
        <taxon>Viridiplantae</taxon>
        <taxon>Streptophyta</taxon>
        <taxon>Embryophyta</taxon>
        <taxon>Tracheophyta</taxon>
        <taxon>Spermatophyta</taxon>
        <taxon>Magnoliopsida</taxon>
        <taxon>eudicotyledons</taxon>
        <taxon>Gunneridae</taxon>
        <taxon>Pentapetalae</taxon>
        <taxon>asterids</taxon>
        <taxon>lamiids</taxon>
        <taxon>Solanales</taxon>
        <taxon>Solanaceae</taxon>
        <taxon>Nicotianoideae</taxon>
        <taxon>Nicotianeae</taxon>
        <taxon>Nicotiana</taxon>
    </lineage>
</organism>
<proteinExistence type="predicted"/>
<sequence>MEDKNPPTKPRVVCCIGDIHGYITKLQNLWSNLESCIDPSDFSTALIIFLGDYCDRGPETHKVLNFLNSLPLKYPKQTHVYLCGNHDFAFGAFLGVLPSPVDGSEFKETWKEYEMNEEREGWYKGEGFENMHLQGRRWAGNHTVKFNTIKGIEYKGSIYDAAPTFESYGVPHGSAGIIEVFHLMVVFTMIVILDVSSLADCKLKLLYWCFRVVPDDVCIKTEEGIKRCKLIAVHAGLEKNKAVEEQIKTLKAKDTRISKVEALSGRKNVWEIPQELTKTPTIVVSGHHGKFHIEGLRLVIDEGGGLEDNPVAGY</sequence>
<dbReference type="RefSeq" id="XP_016474039.1">
    <property type="nucleotide sequence ID" value="XM_016618553.1"/>
</dbReference>
<name>A0A1S4ABP8_TOBAC</name>
<dbReference type="KEGG" id="nta:107795851"/>
<dbReference type="Gene3D" id="3.60.21.10">
    <property type="match status" value="1"/>
</dbReference>
<dbReference type="Pfam" id="PF00149">
    <property type="entry name" value="Metallophos"/>
    <property type="match status" value="1"/>
</dbReference>
<dbReference type="PRINTS" id="PR00114">
    <property type="entry name" value="STPHPHTASE"/>
</dbReference>
<dbReference type="PaxDb" id="4097-A0A1S4ABP8"/>
<dbReference type="SUPFAM" id="SSF56300">
    <property type="entry name" value="Metallo-dependent phosphatases"/>
    <property type="match status" value="1"/>
</dbReference>
<dbReference type="InterPro" id="IPR029052">
    <property type="entry name" value="Metallo-depent_PP-like"/>
</dbReference>
<protein>
    <recommendedName>
        <fullName evidence="1">Calcineurin-like phosphoesterase domain-containing protein</fullName>
    </recommendedName>
</protein>
<dbReference type="GO" id="GO:0005829">
    <property type="term" value="C:cytosol"/>
    <property type="evidence" value="ECO:0000318"/>
    <property type="project" value="GO_Central"/>
</dbReference>
<gene>
    <name evidence="2" type="primary">LOC107795851</name>
</gene>
<dbReference type="GO" id="GO:0004725">
    <property type="term" value="F:protein tyrosine phosphatase activity"/>
    <property type="evidence" value="ECO:0000318"/>
    <property type="project" value="GO_Central"/>
</dbReference>
<dbReference type="InterPro" id="IPR004843">
    <property type="entry name" value="Calcineurin-like_PHP"/>
</dbReference>
<dbReference type="STRING" id="4097.A0A1S4ABP8"/>
<dbReference type="AlphaFoldDB" id="A0A1S4ABP8"/>
<dbReference type="PANTHER" id="PTHR47474:SF1">
    <property type="entry name" value="TYROSINE-PROTEIN PHOSPHATASE RLPH2"/>
    <property type="match status" value="1"/>
</dbReference>
<dbReference type="PANTHER" id="PTHR47474">
    <property type="entry name" value="TYROSINE-PROTEIN PHOSPHATASE RLPH2"/>
    <property type="match status" value="1"/>
</dbReference>
<dbReference type="OrthoDB" id="10267127at2759"/>